<sequence>MTSKRGRKKNITNANNKSVISLREMLEKDIDNLVVNETLPLIANNEKRRQQRSVINLKQLPTSLNVPIQNDSMPSTSGSSTKAISSQYTEKTTIESSIKQKKFDEFNDLLTKYIKSNANTQSILEKILEEQLRQRTTIEVIEKSNTKLKCEIFENRKLIQEIFTNFTVGPLNTEQTQQEGKALMTEACHKLFQTNKNPSDAEIERCHPVCHPAVNKVPCFCYMYSQRNIHILAWFSFKSLT</sequence>
<comment type="caution">
    <text evidence="1">The sequence shown here is derived from an EMBL/GenBank/DDBJ whole genome shotgun (WGS) entry which is preliminary data.</text>
</comment>
<evidence type="ECO:0000313" key="2">
    <source>
        <dbReference type="Proteomes" id="UP000018888"/>
    </source>
</evidence>
<organism evidence="1 2">
    <name type="scientific">Rhizophagus irregularis (strain DAOM 181602 / DAOM 197198 / MUCL 43194)</name>
    <name type="common">Arbuscular mycorrhizal fungus</name>
    <name type="synonym">Glomus intraradices</name>
    <dbReference type="NCBI Taxonomy" id="747089"/>
    <lineage>
        <taxon>Eukaryota</taxon>
        <taxon>Fungi</taxon>
        <taxon>Fungi incertae sedis</taxon>
        <taxon>Mucoromycota</taxon>
        <taxon>Glomeromycotina</taxon>
        <taxon>Glomeromycetes</taxon>
        <taxon>Glomerales</taxon>
        <taxon>Glomeraceae</taxon>
        <taxon>Rhizophagus</taxon>
    </lineage>
</organism>
<name>A0A2P4PYD1_RHIID</name>
<evidence type="ECO:0000313" key="1">
    <source>
        <dbReference type="EMBL" id="POG70376.1"/>
    </source>
</evidence>
<dbReference type="EMBL" id="AUPC02000122">
    <property type="protein sequence ID" value="POG70376.1"/>
    <property type="molecule type" value="Genomic_DNA"/>
</dbReference>
<dbReference type="AlphaFoldDB" id="A0A2P4PYD1"/>
<proteinExistence type="predicted"/>
<protein>
    <submittedName>
        <fullName evidence="1">Uncharacterized protein</fullName>
    </submittedName>
</protein>
<gene>
    <name evidence="1" type="ORF">GLOIN_2v1775992</name>
</gene>
<reference evidence="1 2" key="2">
    <citation type="journal article" date="2018" name="New Phytol.">
        <title>High intraspecific genome diversity in the model arbuscular mycorrhizal symbiont Rhizophagus irregularis.</title>
        <authorList>
            <person name="Chen E.C.H."/>
            <person name="Morin E."/>
            <person name="Beaudet D."/>
            <person name="Noel J."/>
            <person name="Yildirir G."/>
            <person name="Ndikumana S."/>
            <person name="Charron P."/>
            <person name="St-Onge C."/>
            <person name="Giorgi J."/>
            <person name="Kruger M."/>
            <person name="Marton T."/>
            <person name="Ropars J."/>
            <person name="Grigoriev I.V."/>
            <person name="Hainaut M."/>
            <person name="Henrissat B."/>
            <person name="Roux C."/>
            <person name="Martin F."/>
            <person name="Corradi N."/>
        </authorList>
    </citation>
    <scope>NUCLEOTIDE SEQUENCE [LARGE SCALE GENOMIC DNA]</scope>
    <source>
        <strain evidence="1 2">DAOM 197198</strain>
    </source>
</reference>
<dbReference type="VEuPathDB" id="FungiDB:RhiirFUN_016250"/>
<reference evidence="1 2" key="1">
    <citation type="journal article" date="2013" name="Proc. Natl. Acad. Sci. U.S.A.">
        <title>Genome of an arbuscular mycorrhizal fungus provides insight into the oldest plant symbiosis.</title>
        <authorList>
            <person name="Tisserant E."/>
            <person name="Malbreil M."/>
            <person name="Kuo A."/>
            <person name="Kohler A."/>
            <person name="Symeonidi A."/>
            <person name="Balestrini R."/>
            <person name="Charron P."/>
            <person name="Duensing N."/>
            <person name="Frei Dit Frey N."/>
            <person name="Gianinazzi-Pearson V."/>
            <person name="Gilbert L.B."/>
            <person name="Handa Y."/>
            <person name="Herr J.R."/>
            <person name="Hijri M."/>
            <person name="Koul R."/>
            <person name="Kawaguchi M."/>
            <person name="Krajinski F."/>
            <person name="Lammers P.J."/>
            <person name="Masclaux F.G."/>
            <person name="Murat C."/>
            <person name="Morin E."/>
            <person name="Ndikumana S."/>
            <person name="Pagni M."/>
            <person name="Petitpierre D."/>
            <person name="Requena N."/>
            <person name="Rosikiewicz P."/>
            <person name="Riley R."/>
            <person name="Saito K."/>
            <person name="San Clemente H."/>
            <person name="Shapiro H."/>
            <person name="van Tuinen D."/>
            <person name="Becard G."/>
            <person name="Bonfante P."/>
            <person name="Paszkowski U."/>
            <person name="Shachar-Hill Y.Y."/>
            <person name="Tuskan G.A."/>
            <person name="Young P.W."/>
            <person name="Sanders I.R."/>
            <person name="Henrissat B."/>
            <person name="Rensing S.A."/>
            <person name="Grigoriev I.V."/>
            <person name="Corradi N."/>
            <person name="Roux C."/>
            <person name="Martin F."/>
        </authorList>
    </citation>
    <scope>NUCLEOTIDE SEQUENCE [LARGE SCALE GENOMIC DNA]</scope>
    <source>
        <strain evidence="1 2">DAOM 197198</strain>
    </source>
</reference>
<keyword evidence="2" id="KW-1185">Reference proteome</keyword>
<dbReference type="Proteomes" id="UP000018888">
    <property type="component" value="Unassembled WGS sequence"/>
</dbReference>
<accession>A0A2P4PYD1</accession>